<feature type="region of interest" description="Disordered" evidence="6">
    <location>
        <begin position="31"/>
        <end position="85"/>
    </location>
</feature>
<feature type="domain" description="RNA-polymerase II-associated protein 3-like C-terminal" evidence="7">
    <location>
        <begin position="346"/>
        <end position="434"/>
    </location>
</feature>
<gene>
    <name evidence="8" type="ORF">LOD99_3428</name>
</gene>
<dbReference type="PANTHER" id="PTHR46423:SF1">
    <property type="entry name" value="RNA POLYMERASE II-ASSOCIATED PROTEIN 3"/>
    <property type="match status" value="1"/>
</dbReference>
<feature type="compositionally biased region" description="Basic and acidic residues" evidence="6">
    <location>
        <begin position="70"/>
        <end position="80"/>
    </location>
</feature>
<dbReference type="Gene3D" id="1.25.40.10">
    <property type="entry name" value="Tetratricopeptide repeat domain"/>
    <property type="match status" value="1"/>
</dbReference>
<name>A0AAV7JX41_9METZ</name>
<comment type="similarity">
    <text evidence="3">Belongs to the RPAP3 family.</text>
</comment>
<dbReference type="PROSITE" id="PS50005">
    <property type="entry name" value="TPR"/>
    <property type="match status" value="2"/>
</dbReference>
<dbReference type="InterPro" id="IPR013105">
    <property type="entry name" value="TPR_2"/>
</dbReference>
<dbReference type="SUPFAM" id="SSF48452">
    <property type="entry name" value="TPR-like"/>
    <property type="match status" value="1"/>
</dbReference>
<dbReference type="InterPro" id="IPR025986">
    <property type="entry name" value="RPAP3-like_C"/>
</dbReference>
<dbReference type="PANTHER" id="PTHR46423">
    <property type="entry name" value="RNA POLYMERASE II-ASSOCIATED PROTEIN 3"/>
    <property type="match status" value="1"/>
</dbReference>
<keyword evidence="2 5" id="KW-0802">TPR repeat</keyword>
<evidence type="ECO:0000256" key="6">
    <source>
        <dbReference type="SAM" id="MobiDB-lite"/>
    </source>
</evidence>
<dbReference type="SMART" id="SM00028">
    <property type="entry name" value="TPR"/>
    <property type="match status" value="3"/>
</dbReference>
<dbReference type="Proteomes" id="UP001165289">
    <property type="component" value="Unassembled WGS sequence"/>
</dbReference>
<feature type="repeat" description="TPR" evidence="5">
    <location>
        <begin position="203"/>
        <end position="236"/>
    </location>
</feature>
<feature type="repeat" description="TPR" evidence="5">
    <location>
        <begin position="135"/>
        <end position="168"/>
    </location>
</feature>
<keyword evidence="1" id="KW-0677">Repeat</keyword>
<evidence type="ECO:0000313" key="9">
    <source>
        <dbReference type="Proteomes" id="UP001165289"/>
    </source>
</evidence>
<dbReference type="EMBL" id="JAKMXF010000266">
    <property type="protein sequence ID" value="KAI6653533.1"/>
    <property type="molecule type" value="Genomic_DNA"/>
</dbReference>
<dbReference type="AlphaFoldDB" id="A0AAV7JX41"/>
<evidence type="ECO:0000256" key="2">
    <source>
        <dbReference type="ARBA" id="ARBA00022803"/>
    </source>
</evidence>
<dbReference type="InterPro" id="IPR011990">
    <property type="entry name" value="TPR-like_helical_dom_sf"/>
</dbReference>
<evidence type="ECO:0000256" key="5">
    <source>
        <dbReference type="PROSITE-ProRule" id="PRU00339"/>
    </source>
</evidence>
<evidence type="ECO:0000313" key="8">
    <source>
        <dbReference type="EMBL" id="KAI6653533.1"/>
    </source>
</evidence>
<accession>A0AAV7JX41</accession>
<dbReference type="InterPro" id="IPR019734">
    <property type="entry name" value="TPR_rpt"/>
</dbReference>
<feature type="compositionally biased region" description="Acidic residues" evidence="6">
    <location>
        <begin position="110"/>
        <end position="131"/>
    </location>
</feature>
<evidence type="ECO:0000256" key="3">
    <source>
        <dbReference type="ARBA" id="ARBA00038275"/>
    </source>
</evidence>
<dbReference type="Pfam" id="PF13877">
    <property type="entry name" value="RPAP3_C"/>
    <property type="match status" value="1"/>
</dbReference>
<dbReference type="InterPro" id="IPR051966">
    <property type="entry name" value="RPAP3"/>
</dbReference>
<proteinExistence type="inferred from homology"/>
<evidence type="ECO:0000256" key="4">
    <source>
        <dbReference type="ARBA" id="ARBA00040133"/>
    </source>
</evidence>
<keyword evidence="9" id="KW-1185">Reference proteome</keyword>
<comment type="caution">
    <text evidence="8">The sequence shown here is derived from an EMBL/GenBank/DDBJ whole genome shotgun (WGS) entry which is preliminary data.</text>
</comment>
<evidence type="ECO:0000259" key="7">
    <source>
        <dbReference type="Pfam" id="PF13877"/>
    </source>
</evidence>
<organism evidence="8 9">
    <name type="scientific">Oopsacas minuta</name>
    <dbReference type="NCBI Taxonomy" id="111878"/>
    <lineage>
        <taxon>Eukaryota</taxon>
        <taxon>Metazoa</taxon>
        <taxon>Porifera</taxon>
        <taxon>Hexactinellida</taxon>
        <taxon>Hexasterophora</taxon>
        <taxon>Lyssacinosida</taxon>
        <taxon>Leucopsacidae</taxon>
        <taxon>Oopsacas</taxon>
    </lineage>
</organism>
<feature type="region of interest" description="Disordered" evidence="6">
    <location>
        <begin position="107"/>
        <end position="139"/>
    </location>
</feature>
<protein>
    <recommendedName>
        <fullName evidence="4">RNA polymerase II-associated protein 3</fullName>
    </recommendedName>
</protein>
<dbReference type="GO" id="GO:0101031">
    <property type="term" value="C:protein folding chaperone complex"/>
    <property type="evidence" value="ECO:0007669"/>
    <property type="project" value="TreeGrafter"/>
</dbReference>
<evidence type="ECO:0000256" key="1">
    <source>
        <dbReference type="ARBA" id="ARBA00022737"/>
    </source>
</evidence>
<feature type="compositionally biased region" description="Basic and acidic residues" evidence="6">
    <location>
        <begin position="31"/>
        <end position="43"/>
    </location>
</feature>
<sequence length="463" mass="53294">MSAESKAFNLQNQVRINASELQDYLRELDNWESDSKQKDRSISDSKSILKPTIPPVRNASNISLKQKQRQKNESKKDINKKGKRKDKINAYDYSAWDKLDVDGALQEMDSSSESEVEDNSDNSGRDDEEIQEERAEAERKIGNEHFKAMKYREAIEHYSRSIQMNPHSESTLTNRALALIKIDKYAAAEQDCTDVLHSNPKNVKALYRRGLARYNLEHYEAARSDFNNCLELEPNNQPAKDYIHKIHVNLNPELEGQFKAVEKPQHLMSKKPMIKVQIEEVGSGSGTESDDGERIPKSSTEIMSEIFETSKEDTPHHEPENVQKIVRKVALPSSPPRPITVPTAPTTNSSQFMNNWKTLKKEPELFFKYFHSIPPNQYPKLLVQFLENDGLTHLLRLFTDFYIHNELTYLEELTYIAQVPRFNVATMFLSKEDKARCQQLFQNIKDSSADLSVLAKLYSISLH</sequence>
<dbReference type="Pfam" id="PF07719">
    <property type="entry name" value="TPR_2"/>
    <property type="match status" value="1"/>
</dbReference>
<reference evidence="8 9" key="1">
    <citation type="journal article" date="2023" name="BMC Biol.">
        <title>The compact genome of the sponge Oopsacas minuta (Hexactinellida) is lacking key metazoan core genes.</title>
        <authorList>
            <person name="Santini S."/>
            <person name="Schenkelaars Q."/>
            <person name="Jourda C."/>
            <person name="Duchesne M."/>
            <person name="Belahbib H."/>
            <person name="Rocher C."/>
            <person name="Selva M."/>
            <person name="Riesgo A."/>
            <person name="Vervoort M."/>
            <person name="Leys S.P."/>
            <person name="Kodjabachian L."/>
            <person name="Le Bivic A."/>
            <person name="Borchiellini C."/>
            <person name="Claverie J.M."/>
            <person name="Renard E."/>
        </authorList>
    </citation>
    <scope>NUCLEOTIDE SEQUENCE [LARGE SCALE GENOMIC DNA]</scope>
    <source>
        <strain evidence="8">SPO-2</strain>
    </source>
</reference>